<organism evidence="2 3">
    <name type="scientific">Lentinula boryana</name>
    <dbReference type="NCBI Taxonomy" id="40481"/>
    <lineage>
        <taxon>Eukaryota</taxon>
        <taxon>Fungi</taxon>
        <taxon>Dikarya</taxon>
        <taxon>Basidiomycota</taxon>
        <taxon>Agaricomycotina</taxon>
        <taxon>Agaricomycetes</taxon>
        <taxon>Agaricomycetidae</taxon>
        <taxon>Agaricales</taxon>
        <taxon>Marasmiineae</taxon>
        <taxon>Omphalotaceae</taxon>
        <taxon>Lentinula</taxon>
    </lineage>
</organism>
<keyword evidence="3" id="KW-1185">Reference proteome</keyword>
<dbReference type="Gene3D" id="3.40.50.1820">
    <property type="entry name" value="alpha/beta hydrolase"/>
    <property type="match status" value="1"/>
</dbReference>
<dbReference type="Pfam" id="PF12697">
    <property type="entry name" value="Abhydrolase_6"/>
    <property type="match status" value="1"/>
</dbReference>
<dbReference type="SUPFAM" id="SSF53474">
    <property type="entry name" value="alpha/beta-Hydrolases"/>
    <property type="match status" value="1"/>
</dbReference>
<evidence type="ECO:0000259" key="1">
    <source>
        <dbReference type="Pfam" id="PF12697"/>
    </source>
</evidence>
<dbReference type="EMBL" id="MU790633">
    <property type="protein sequence ID" value="KAJ3995939.1"/>
    <property type="molecule type" value="Genomic_DNA"/>
</dbReference>
<evidence type="ECO:0000313" key="3">
    <source>
        <dbReference type="Proteomes" id="UP001163828"/>
    </source>
</evidence>
<comment type="caution">
    <text evidence="2">The sequence shown here is derived from an EMBL/GenBank/DDBJ whole genome shotgun (WGS) entry which is preliminary data.</text>
</comment>
<sequence>MSVTGQILLSSNPNVVLSYLDSGPPKSSESSYETIILIHGNSFGNAIFKRLLPFNTQNNIRIIAPSRRGFPGSTALSEEERNFFIGDEDEDDSALNARKEQILELRGVEILQFIDGIIQRLGIPPIQNNDDNNSPKEALRNRKGGIALIGWSLGSTFTLAAMANADSSLISEEMRERIGKHLRTHVMLEPALTSIGLPLPPSTWFPLRDPTIPLPSRAPLFTHLVTGYFTYSKDALTNRDLATVLGTIVPDISRVPTIYTFTEAEHADIVILTPESSIDLYFSKVLRRQLRNAYLKVCFDGQLKTGPALKNMRNMIWEVLGDRSYSLVWPTFWEMEDDDEKHGEGENGRLFKFVVVDGVNHFMHWDEPEKTMKVFRNILDAS</sequence>
<dbReference type="InterPro" id="IPR029058">
    <property type="entry name" value="AB_hydrolase_fold"/>
</dbReference>
<protein>
    <recommendedName>
        <fullName evidence="1">AB hydrolase-1 domain-containing protein</fullName>
    </recommendedName>
</protein>
<dbReference type="Proteomes" id="UP001163828">
    <property type="component" value="Unassembled WGS sequence"/>
</dbReference>
<feature type="domain" description="AB hydrolase-1" evidence="1">
    <location>
        <begin position="35"/>
        <end position="371"/>
    </location>
</feature>
<dbReference type="InterPro" id="IPR000073">
    <property type="entry name" value="AB_hydrolase_1"/>
</dbReference>
<name>A0ABQ8QBN8_9AGAR</name>
<evidence type="ECO:0000313" key="2">
    <source>
        <dbReference type="EMBL" id="KAJ3995939.1"/>
    </source>
</evidence>
<proteinExistence type="predicted"/>
<reference evidence="2" key="1">
    <citation type="submission" date="2022-08" db="EMBL/GenBank/DDBJ databases">
        <authorList>
            <consortium name="DOE Joint Genome Institute"/>
            <person name="Min B."/>
            <person name="Riley R."/>
            <person name="Sierra-Patev S."/>
            <person name="Naranjo-Ortiz M."/>
            <person name="Looney B."/>
            <person name="Konkel Z."/>
            <person name="Slot J.C."/>
            <person name="Sakamoto Y."/>
            <person name="Steenwyk J.L."/>
            <person name="Rokas A."/>
            <person name="Carro J."/>
            <person name="Camarero S."/>
            <person name="Ferreira P."/>
            <person name="Molpeceres G."/>
            <person name="Ruiz-Duenas F.J."/>
            <person name="Serrano A."/>
            <person name="Henrissat B."/>
            <person name="Drula E."/>
            <person name="Hughes K.W."/>
            <person name="Mata J.L."/>
            <person name="Ishikawa N.K."/>
            <person name="Vargas-Isla R."/>
            <person name="Ushijima S."/>
            <person name="Smith C.A."/>
            <person name="Ahrendt S."/>
            <person name="Andreopoulos W."/>
            <person name="He G."/>
            <person name="Labutti K."/>
            <person name="Lipzen A."/>
            <person name="Ng V."/>
            <person name="Sandor L."/>
            <person name="Barry K."/>
            <person name="Martinez A.T."/>
            <person name="Xiao Y."/>
            <person name="Gibbons J.G."/>
            <person name="Terashima K."/>
            <person name="Hibbett D.S."/>
            <person name="Grigoriev I.V."/>
        </authorList>
    </citation>
    <scope>NUCLEOTIDE SEQUENCE</scope>
    <source>
        <strain evidence="2">TFB10827</strain>
    </source>
</reference>
<accession>A0ABQ8QBN8</accession>
<gene>
    <name evidence="2" type="ORF">F5050DRAFT_213908</name>
</gene>